<evidence type="ECO:0000313" key="3">
    <source>
        <dbReference type="WBParaSite" id="NBR_0002184201-mRNA-1"/>
    </source>
</evidence>
<sequence>MKYMDKKRKLDPVKAKNIVMEHMRKKTSKELIRKERDRITCLRDPKKEAKKKEVSVFSEADFAVVGKKKKKVKKASIEYL</sequence>
<dbReference type="AlphaFoldDB" id="A0A0N4YX70"/>
<dbReference type="WBParaSite" id="NBR_0002184201-mRNA-1">
    <property type="protein sequence ID" value="NBR_0002184201-mRNA-1"/>
    <property type="gene ID" value="NBR_0002184201"/>
</dbReference>
<keyword evidence="2" id="KW-1185">Reference proteome</keyword>
<accession>A0A0N4YX70</accession>
<dbReference type="Proteomes" id="UP000271162">
    <property type="component" value="Unassembled WGS sequence"/>
</dbReference>
<protein>
    <submittedName>
        <fullName evidence="1 3">Uncharacterized protein</fullName>
    </submittedName>
</protein>
<evidence type="ECO:0000313" key="2">
    <source>
        <dbReference type="Proteomes" id="UP000271162"/>
    </source>
</evidence>
<organism evidence="3">
    <name type="scientific">Nippostrongylus brasiliensis</name>
    <name type="common">Rat hookworm</name>
    <dbReference type="NCBI Taxonomy" id="27835"/>
    <lineage>
        <taxon>Eukaryota</taxon>
        <taxon>Metazoa</taxon>
        <taxon>Ecdysozoa</taxon>
        <taxon>Nematoda</taxon>
        <taxon>Chromadorea</taxon>
        <taxon>Rhabditida</taxon>
        <taxon>Rhabditina</taxon>
        <taxon>Rhabditomorpha</taxon>
        <taxon>Strongyloidea</taxon>
        <taxon>Heligmosomidae</taxon>
        <taxon>Nippostrongylus</taxon>
    </lineage>
</organism>
<reference evidence="1 2" key="2">
    <citation type="submission" date="2018-11" db="EMBL/GenBank/DDBJ databases">
        <authorList>
            <consortium name="Pathogen Informatics"/>
        </authorList>
    </citation>
    <scope>NUCLEOTIDE SEQUENCE [LARGE SCALE GENOMIC DNA]</scope>
</reference>
<reference evidence="3" key="1">
    <citation type="submission" date="2017-02" db="UniProtKB">
        <authorList>
            <consortium name="WormBaseParasite"/>
        </authorList>
    </citation>
    <scope>IDENTIFICATION</scope>
</reference>
<evidence type="ECO:0000313" key="1">
    <source>
        <dbReference type="EMBL" id="VDL86209.1"/>
    </source>
</evidence>
<name>A0A0N4YX70_NIPBR</name>
<dbReference type="EMBL" id="UYSL01026948">
    <property type="protein sequence ID" value="VDL86209.1"/>
    <property type="molecule type" value="Genomic_DNA"/>
</dbReference>
<proteinExistence type="predicted"/>
<gene>
    <name evidence="1" type="ORF">NBR_LOCUS21843</name>
</gene>